<sequence>MSSADDSSQPPSSDDETAQYSRASSRRPSQYSRASSHRPSQTPGTPRKRRRVESVEPSRVRKYYLEGKYNDAYRVLFNDHVSCAAARFEPMDGVQPYSTQYGASLWSAKDQATLFAALARLGRDDVPGIAQAIGTKSLTETRELLLLLADAATKHQDVGVTMRDVPAAIQVGQACTEELDTVAEALAWYQEQFEVAQEQERYGDYWLITPAVAEDIENAINGPSRATSTRPTTPAEPGTPRAGPGIAGSCVRCKRQKIRCDRKVPCSNCARMKKKVVCEYKSSKQKAHSVVMPPRTPDGEEAGELSAQPAVSADPQILQAIPQAALLHAENMLSLSKNLFMNRSPDIPSPWPHWSVYASEQVPEPSILRTAFNDFNTLVVSVTKRLMQTAIMQATSRLRSQRRRTKKSVMPFVKTRDVLSAIDVLGLKRDGRSRWTGVARRCNVRVFDEQRTTRFKIKQREVSWDQAEQILGLYDAVAVPSASEAHPSGPATDTEDDEAFKQRAARSGTPLPMEHLSLANSDSDVEIDDHISEYDSEDDFVHQVQGQTREFADENASMASGEADQEHVQEAQSLEQFDQEASRQEEEILCNILGFSTHVKKGSPVDDVSEDDNASDQENISTSADDWRKWTEYQATWEEFQTPVPSARFFANQKSCEASSNPHLNRLNNAGDTAAEDSDASSTSSKKSQRPGQRMTGVVELRTRDPRAYAAMQTNAFDMPDDASRSDLSGTDDNLDADVPAQSVENTEFARNPDLQEEMDWDT</sequence>
<dbReference type="GO" id="GO:0001181">
    <property type="term" value="F:RNA polymerase I general transcription initiation factor activity"/>
    <property type="evidence" value="ECO:0007669"/>
    <property type="project" value="TreeGrafter"/>
</dbReference>
<dbReference type="CDD" id="cd00067">
    <property type="entry name" value="GAL4"/>
    <property type="match status" value="1"/>
</dbReference>
<dbReference type="Pfam" id="PF00172">
    <property type="entry name" value="Zn_clus"/>
    <property type="match status" value="1"/>
</dbReference>
<dbReference type="InterPro" id="IPR039601">
    <property type="entry name" value="Rrn5"/>
</dbReference>
<comment type="caution">
    <text evidence="4">The sequence shown here is derived from an EMBL/GenBank/DDBJ whole genome shotgun (WGS) entry which is preliminary data.</text>
</comment>
<feature type="region of interest" description="Disordered" evidence="2">
    <location>
        <begin position="598"/>
        <end position="627"/>
    </location>
</feature>
<evidence type="ECO:0000313" key="4">
    <source>
        <dbReference type="EMBL" id="KAF9693435.1"/>
    </source>
</evidence>
<keyword evidence="1" id="KW-0539">Nucleus</keyword>
<dbReference type="PANTHER" id="PTHR28079:SF1">
    <property type="entry name" value="RNA POLYMERASE I-SPECIFIC TRANSCRIPTION INITIATION FACTOR RRN5"/>
    <property type="match status" value="1"/>
</dbReference>
<dbReference type="SMART" id="SM00066">
    <property type="entry name" value="GAL4"/>
    <property type="match status" value="1"/>
</dbReference>
<proteinExistence type="predicted"/>
<gene>
    <name evidence="4" type="ORF">EKO04_008674</name>
</gene>
<feature type="compositionally biased region" description="Polar residues" evidence="2">
    <location>
        <begin position="18"/>
        <end position="44"/>
    </location>
</feature>
<dbReference type="Proteomes" id="UP000651452">
    <property type="component" value="Unassembled WGS sequence"/>
</dbReference>
<dbReference type="SUPFAM" id="SSF57701">
    <property type="entry name" value="Zn2/Cys6 DNA-binding domain"/>
    <property type="match status" value="1"/>
</dbReference>
<dbReference type="GO" id="GO:0042790">
    <property type="term" value="P:nucleolar large rRNA transcription by RNA polymerase I"/>
    <property type="evidence" value="ECO:0007669"/>
    <property type="project" value="InterPro"/>
</dbReference>
<reference evidence="4" key="1">
    <citation type="submission" date="2018-12" db="EMBL/GenBank/DDBJ databases">
        <authorList>
            <person name="Syme R.A."/>
            <person name="Farfan-Caceres L."/>
            <person name="Lichtenzveig J."/>
        </authorList>
    </citation>
    <scope>NUCLEOTIDE SEQUENCE</scope>
    <source>
        <strain evidence="4">Al4</strain>
    </source>
</reference>
<feature type="region of interest" description="Disordered" evidence="2">
    <location>
        <begin position="481"/>
        <end position="523"/>
    </location>
</feature>
<evidence type="ECO:0000256" key="1">
    <source>
        <dbReference type="ARBA" id="ARBA00023242"/>
    </source>
</evidence>
<dbReference type="AlphaFoldDB" id="A0A8H7IVA5"/>
<dbReference type="GO" id="GO:0000182">
    <property type="term" value="F:rDNA binding"/>
    <property type="evidence" value="ECO:0007669"/>
    <property type="project" value="TreeGrafter"/>
</dbReference>
<dbReference type="Gene3D" id="4.10.240.10">
    <property type="entry name" value="Zn(2)-C6 fungal-type DNA-binding domain"/>
    <property type="match status" value="1"/>
</dbReference>
<feature type="compositionally biased region" description="Low complexity" evidence="2">
    <location>
        <begin position="223"/>
        <end position="236"/>
    </location>
</feature>
<feature type="region of interest" description="Disordered" evidence="2">
    <location>
        <begin position="1"/>
        <end position="57"/>
    </location>
</feature>
<keyword evidence="5" id="KW-1185">Reference proteome</keyword>
<dbReference type="GO" id="GO:0000981">
    <property type="term" value="F:DNA-binding transcription factor activity, RNA polymerase II-specific"/>
    <property type="evidence" value="ECO:0007669"/>
    <property type="project" value="InterPro"/>
</dbReference>
<dbReference type="InterPro" id="IPR001138">
    <property type="entry name" value="Zn2Cys6_DnaBD"/>
</dbReference>
<dbReference type="GO" id="GO:0008270">
    <property type="term" value="F:zinc ion binding"/>
    <property type="evidence" value="ECO:0007669"/>
    <property type="project" value="InterPro"/>
</dbReference>
<evidence type="ECO:0000256" key="2">
    <source>
        <dbReference type="SAM" id="MobiDB-lite"/>
    </source>
</evidence>
<dbReference type="PROSITE" id="PS00463">
    <property type="entry name" value="ZN2_CY6_FUNGAL_1"/>
    <property type="match status" value="1"/>
</dbReference>
<feature type="domain" description="Zn(2)-C6 fungal-type" evidence="3">
    <location>
        <begin position="249"/>
        <end position="280"/>
    </location>
</feature>
<feature type="region of interest" description="Disordered" evidence="2">
    <location>
        <begin position="221"/>
        <end position="245"/>
    </location>
</feature>
<feature type="region of interest" description="Disordered" evidence="2">
    <location>
        <begin position="555"/>
        <end position="585"/>
    </location>
</feature>
<dbReference type="OrthoDB" id="2240312at2759"/>
<dbReference type="PROSITE" id="PS50048">
    <property type="entry name" value="ZN2_CY6_FUNGAL_2"/>
    <property type="match status" value="1"/>
</dbReference>
<dbReference type="PANTHER" id="PTHR28079">
    <property type="entry name" value="RNA POLYMERASE I-SPECIFIC TRANSCRIPTION INITIATION FACTOR RRN5"/>
    <property type="match status" value="1"/>
</dbReference>
<dbReference type="EMBL" id="RZGK01000016">
    <property type="protein sequence ID" value="KAF9693435.1"/>
    <property type="molecule type" value="Genomic_DNA"/>
</dbReference>
<evidence type="ECO:0000313" key="5">
    <source>
        <dbReference type="Proteomes" id="UP000651452"/>
    </source>
</evidence>
<feature type="region of interest" description="Disordered" evidence="2">
    <location>
        <begin position="655"/>
        <end position="763"/>
    </location>
</feature>
<accession>A0A8H7IVA5</accession>
<dbReference type="InterPro" id="IPR036864">
    <property type="entry name" value="Zn2-C6_fun-type_DNA-bd_sf"/>
</dbReference>
<evidence type="ECO:0000259" key="3">
    <source>
        <dbReference type="PROSITE" id="PS50048"/>
    </source>
</evidence>
<protein>
    <recommendedName>
        <fullName evidence="3">Zn(2)-C6 fungal-type domain-containing protein</fullName>
    </recommendedName>
</protein>
<name>A0A8H7IVA5_9PLEO</name>
<feature type="compositionally biased region" description="Polar residues" evidence="2">
    <location>
        <begin position="655"/>
        <end position="671"/>
    </location>
</feature>
<reference evidence="4" key="2">
    <citation type="submission" date="2020-09" db="EMBL/GenBank/DDBJ databases">
        <title>Reference genome assembly for Australian Ascochyta lentis isolate Al4.</title>
        <authorList>
            <person name="Lee R.C."/>
            <person name="Farfan-Caceres L.M."/>
            <person name="Debler J.W."/>
            <person name="Williams A.H."/>
            <person name="Henares B.M."/>
        </authorList>
    </citation>
    <scope>NUCLEOTIDE SEQUENCE</scope>
    <source>
        <strain evidence="4">Al4</strain>
    </source>
</reference>
<dbReference type="GO" id="GO:0006361">
    <property type="term" value="P:transcription initiation at RNA polymerase I promoter"/>
    <property type="evidence" value="ECO:0007669"/>
    <property type="project" value="TreeGrafter"/>
</dbReference>
<dbReference type="GO" id="GO:0000500">
    <property type="term" value="C:RNA polymerase I upstream activating factor complex"/>
    <property type="evidence" value="ECO:0007669"/>
    <property type="project" value="InterPro"/>
</dbReference>
<organism evidence="4 5">
    <name type="scientific">Ascochyta lentis</name>
    <dbReference type="NCBI Taxonomy" id="205686"/>
    <lineage>
        <taxon>Eukaryota</taxon>
        <taxon>Fungi</taxon>
        <taxon>Dikarya</taxon>
        <taxon>Ascomycota</taxon>
        <taxon>Pezizomycotina</taxon>
        <taxon>Dothideomycetes</taxon>
        <taxon>Pleosporomycetidae</taxon>
        <taxon>Pleosporales</taxon>
        <taxon>Pleosporineae</taxon>
        <taxon>Didymellaceae</taxon>
        <taxon>Ascochyta</taxon>
    </lineage>
</organism>
<feature type="compositionally biased region" description="Low complexity" evidence="2">
    <location>
        <begin position="1"/>
        <end position="12"/>
    </location>
</feature>